<feature type="compositionally biased region" description="Acidic residues" evidence="1">
    <location>
        <begin position="59"/>
        <end position="73"/>
    </location>
</feature>
<sequence length="120" mass="13190">MEPEADEKNSKGRNAAKAQVAARKRQLAMERMKQLQKSFKKMCVNTDITDNSAEMNSGMDDEEDMGLCADDDSEQGKIHHNAGFPVCCGPNQTVVQSKTQRKVISFDANHTQCPTTVGIA</sequence>
<evidence type="ECO:0000313" key="2">
    <source>
        <dbReference type="Proteomes" id="UP000887574"/>
    </source>
</evidence>
<proteinExistence type="predicted"/>
<feature type="region of interest" description="Disordered" evidence="1">
    <location>
        <begin position="50"/>
        <end position="74"/>
    </location>
</feature>
<accession>A0A915DJX2</accession>
<dbReference type="Proteomes" id="UP000887574">
    <property type="component" value="Unplaced"/>
</dbReference>
<dbReference type="AlphaFoldDB" id="A0A915DJX2"/>
<reference evidence="3" key="1">
    <citation type="submission" date="2022-11" db="UniProtKB">
        <authorList>
            <consortium name="WormBaseParasite"/>
        </authorList>
    </citation>
    <scope>IDENTIFICATION</scope>
</reference>
<feature type="compositionally biased region" description="Basic and acidic residues" evidence="1">
    <location>
        <begin position="1"/>
        <end position="10"/>
    </location>
</feature>
<protein>
    <submittedName>
        <fullName evidence="3">Uncharacterized protein</fullName>
    </submittedName>
</protein>
<organism evidence="2 3">
    <name type="scientific">Ditylenchus dipsaci</name>
    <dbReference type="NCBI Taxonomy" id="166011"/>
    <lineage>
        <taxon>Eukaryota</taxon>
        <taxon>Metazoa</taxon>
        <taxon>Ecdysozoa</taxon>
        <taxon>Nematoda</taxon>
        <taxon>Chromadorea</taxon>
        <taxon>Rhabditida</taxon>
        <taxon>Tylenchina</taxon>
        <taxon>Tylenchomorpha</taxon>
        <taxon>Sphaerularioidea</taxon>
        <taxon>Anguinidae</taxon>
        <taxon>Anguininae</taxon>
        <taxon>Ditylenchus</taxon>
    </lineage>
</organism>
<feature type="region of interest" description="Disordered" evidence="1">
    <location>
        <begin position="1"/>
        <end position="25"/>
    </location>
</feature>
<evidence type="ECO:0000256" key="1">
    <source>
        <dbReference type="SAM" id="MobiDB-lite"/>
    </source>
</evidence>
<evidence type="ECO:0000313" key="3">
    <source>
        <dbReference type="WBParaSite" id="jg20036"/>
    </source>
</evidence>
<name>A0A915DJX2_9BILA</name>
<keyword evidence="2" id="KW-1185">Reference proteome</keyword>
<dbReference type="WBParaSite" id="jg20036">
    <property type="protein sequence ID" value="jg20036"/>
    <property type="gene ID" value="jg20036"/>
</dbReference>